<dbReference type="Proteomes" id="UP000324222">
    <property type="component" value="Unassembled WGS sequence"/>
</dbReference>
<gene>
    <name evidence="1" type="ORF">E2C01_029980</name>
</gene>
<organism evidence="1 2">
    <name type="scientific">Portunus trituberculatus</name>
    <name type="common">Swimming crab</name>
    <name type="synonym">Neptunus trituberculatus</name>
    <dbReference type="NCBI Taxonomy" id="210409"/>
    <lineage>
        <taxon>Eukaryota</taxon>
        <taxon>Metazoa</taxon>
        <taxon>Ecdysozoa</taxon>
        <taxon>Arthropoda</taxon>
        <taxon>Crustacea</taxon>
        <taxon>Multicrustacea</taxon>
        <taxon>Malacostraca</taxon>
        <taxon>Eumalacostraca</taxon>
        <taxon>Eucarida</taxon>
        <taxon>Decapoda</taxon>
        <taxon>Pleocyemata</taxon>
        <taxon>Brachyura</taxon>
        <taxon>Eubrachyura</taxon>
        <taxon>Portunoidea</taxon>
        <taxon>Portunidae</taxon>
        <taxon>Portuninae</taxon>
        <taxon>Portunus</taxon>
    </lineage>
</organism>
<proteinExistence type="predicted"/>
<sequence length="70" mass="8113">MDAGPDSGVISQMDDQEDDWPRDLRVTWECTGTVPGPDRWRSCCRYETKNLGLYQRDTRGFEVKILIYVA</sequence>
<accession>A0A5B7ETH2</accession>
<protein>
    <submittedName>
        <fullName evidence="1">Uncharacterized protein</fullName>
    </submittedName>
</protein>
<evidence type="ECO:0000313" key="1">
    <source>
        <dbReference type="EMBL" id="MPC36518.1"/>
    </source>
</evidence>
<dbReference type="AlphaFoldDB" id="A0A5B7ETH2"/>
<dbReference type="EMBL" id="VSRR010003538">
    <property type="protein sequence ID" value="MPC36518.1"/>
    <property type="molecule type" value="Genomic_DNA"/>
</dbReference>
<name>A0A5B7ETH2_PORTR</name>
<evidence type="ECO:0000313" key="2">
    <source>
        <dbReference type="Proteomes" id="UP000324222"/>
    </source>
</evidence>
<comment type="caution">
    <text evidence="1">The sequence shown here is derived from an EMBL/GenBank/DDBJ whole genome shotgun (WGS) entry which is preliminary data.</text>
</comment>
<reference evidence="1 2" key="1">
    <citation type="submission" date="2019-05" db="EMBL/GenBank/DDBJ databases">
        <title>Another draft genome of Portunus trituberculatus and its Hox gene families provides insights of decapod evolution.</title>
        <authorList>
            <person name="Jeong J.-H."/>
            <person name="Song I."/>
            <person name="Kim S."/>
            <person name="Choi T."/>
            <person name="Kim D."/>
            <person name="Ryu S."/>
            <person name="Kim W."/>
        </authorList>
    </citation>
    <scope>NUCLEOTIDE SEQUENCE [LARGE SCALE GENOMIC DNA]</scope>
    <source>
        <tissue evidence="1">Muscle</tissue>
    </source>
</reference>
<keyword evidence="2" id="KW-1185">Reference proteome</keyword>